<gene>
    <name evidence="2" type="ORF">DYB26_013883</name>
</gene>
<protein>
    <submittedName>
        <fullName evidence="2">Uncharacterized protein</fullName>
    </submittedName>
</protein>
<organism evidence="2 3">
    <name type="scientific">Aphanomyces astaci</name>
    <name type="common">Crayfish plague agent</name>
    <dbReference type="NCBI Taxonomy" id="112090"/>
    <lineage>
        <taxon>Eukaryota</taxon>
        <taxon>Sar</taxon>
        <taxon>Stramenopiles</taxon>
        <taxon>Oomycota</taxon>
        <taxon>Saprolegniomycetes</taxon>
        <taxon>Saprolegniales</taxon>
        <taxon>Verrucalvaceae</taxon>
        <taxon>Aphanomyces</taxon>
    </lineage>
</organism>
<feature type="compositionally biased region" description="Polar residues" evidence="1">
    <location>
        <begin position="308"/>
        <end position="328"/>
    </location>
</feature>
<evidence type="ECO:0000313" key="3">
    <source>
        <dbReference type="Proteomes" id="UP000286510"/>
    </source>
</evidence>
<sequence>MSLRPATSCAALPFTQRLLGTGNFDEWFFELTSVIIASEDLTEMATHCAQVETATSMKGLRRAYKLTAWLTDNRSTDEEITRSIRNHVDELIKLEKTVIARSCALVYASLSPTATDKWPPYLGAPKAKTPWRIAVATACPQAATRRTPARSSPVRSTRTRCLKTSCFRQDGLPSHLVVVGALKADQAATVVANAMAKAAGAVEEPEHPSSTPFAKATYQAANPVTHQAAWDKAAIPATPASTTPLIATINAAVARFVSRPPATAVAQATGTATAAGLIATTVAPTKTTGATAAKAAARRAALPPTATNSMSSAVAQSDSRSLASTTTH</sequence>
<accession>A0A3R7ATV6</accession>
<feature type="region of interest" description="Disordered" evidence="1">
    <location>
        <begin position="301"/>
        <end position="328"/>
    </location>
</feature>
<comment type="caution">
    <text evidence="2">The sequence shown here is derived from an EMBL/GenBank/DDBJ whole genome shotgun (WGS) entry which is preliminary data.</text>
</comment>
<dbReference type="AlphaFoldDB" id="A0A3R7ATV6"/>
<dbReference type="VEuPathDB" id="FungiDB:H257_12490"/>
<dbReference type="Proteomes" id="UP000286510">
    <property type="component" value="Unassembled WGS sequence"/>
</dbReference>
<dbReference type="EMBL" id="QUTF01008049">
    <property type="protein sequence ID" value="RHZ39036.1"/>
    <property type="molecule type" value="Genomic_DNA"/>
</dbReference>
<reference evidence="2 3" key="1">
    <citation type="submission" date="2018-08" db="EMBL/GenBank/DDBJ databases">
        <title>Aphanomyces genome sequencing and annotation.</title>
        <authorList>
            <person name="Minardi D."/>
            <person name="Oidtmann B."/>
            <person name="Van Der Giezen M."/>
            <person name="Studholme D.J."/>
        </authorList>
    </citation>
    <scope>NUCLEOTIDE SEQUENCE [LARGE SCALE GENOMIC DNA]</scope>
    <source>
        <strain evidence="2 3">FDL457</strain>
    </source>
</reference>
<proteinExistence type="predicted"/>
<name>A0A3R7ATV6_APHAT</name>
<evidence type="ECO:0000256" key="1">
    <source>
        <dbReference type="SAM" id="MobiDB-lite"/>
    </source>
</evidence>
<evidence type="ECO:0000313" key="2">
    <source>
        <dbReference type="EMBL" id="RHZ39036.1"/>
    </source>
</evidence>